<accession>A0A4Y7TIF1</accession>
<comment type="caution">
    <text evidence="1">The sequence shown here is derived from an EMBL/GenBank/DDBJ whole genome shotgun (WGS) entry which is preliminary data.</text>
</comment>
<keyword evidence="2" id="KW-1185">Reference proteome</keyword>
<evidence type="ECO:0000313" key="1">
    <source>
        <dbReference type="EMBL" id="TEB33946.1"/>
    </source>
</evidence>
<gene>
    <name evidence="1" type="ORF">FA13DRAFT_1730246</name>
</gene>
<reference evidence="1 2" key="1">
    <citation type="journal article" date="2019" name="Nat. Ecol. Evol.">
        <title>Megaphylogeny resolves global patterns of mushroom evolution.</title>
        <authorList>
            <person name="Varga T."/>
            <person name="Krizsan K."/>
            <person name="Foldi C."/>
            <person name="Dima B."/>
            <person name="Sanchez-Garcia M."/>
            <person name="Sanchez-Ramirez S."/>
            <person name="Szollosi G.J."/>
            <person name="Szarkandi J.G."/>
            <person name="Papp V."/>
            <person name="Albert L."/>
            <person name="Andreopoulos W."/>
            <person name="Angelini C."/>
            <person name="Antonin V."/>
            <person name="Barry K.W."/>
            <person name="Bougher N.L."/>
            <person name="Buchanan P."/>
            <person name="Buyck B."/>
            <person name="Bense V."/>
            <person name="Catcheside P."/>
            <person name="Chovatia M."/>
            <person name="Cooper J."/>
            <person name="Damon W."/>
            <person name="Desjardin D."/>
            <person name="Finy P."/>
            <person name="Geml J."/>
            <person name="Haridas S."/>
            <person name="Hughes K."/>
            <person name="Justo A."/>
            <person name="Karasinski D."/>
            <person name="Kautmanova I."/>
            <person name="Kiss B."/>
            <person name="Kocsube S."/>
            <person name="Kotiranta H."/>
            <person name="LaButti K.M."/>
            <person name="Lechner B.E."/>
            <person name="Liimatainen K."/>
            <person name="Lipzen A."/>
            <person name="Lukacs Z."/>
            <person name="Mihaltcheva S."/>
            <person name="Morgado L.N."/>
            <person name="Niskanen T."/>
            <person name="Noordeloos M.E."/>
            <person name="Ohm R.A."/>
            <person name="Ortiz-Santana B."/>
            <person name="Ovrebo C."/>
            <person name="Racz N."/>
            <person name="Riley R."/>
            <person name="Savchenko A."/>
            <person name="Shiryaev A."/>
            <person name="Soop K."/>
            <person name="Spirin V."/>
            <person name="Szebenyi C."/>
            <person name="Tomsovsky M."/>
            <person name="Tulloss R.E."/>
            <person name="Uehling J."/>
            <person name="Grigoriev I.V."/>
            <person name="Vagvolgyi C."/>
            <person name="Papp T."/>
            <person name="Martin F.M."/>
            <person name="Miettinen O."/>
            <person name="Hibbett D.S."/>
            <person name="Nagy L.G."/>
        </authorList>
    </citation>
    <scope>NUCLEOTIDE SEQUENCE [LARGE SCALE GENOMIC DNA]</scope>
    <source>
        <strain evidence="1 2">FP101781</strain>
    </source>
</reference>
<dbReference type="EMBL" id="QPFP01000011">
    <property type="protein sequence ID" value="TEB33946.1"/>
    <property type="molecule type" value="Genomic_DNA"/>
</dbReference>
<name>A0A4Y7TIF1_COPMI</name>
<evidence type="ECO:0000313" key="2">
    <source>
        <dbReference type="Proteomes" id="UP000298030"/>
    </source>
</evidence>
<dbReference type="AlphaFoldDB" id="A0A4Y7TIF1"/>
<proteinExistence type="predicted"/>
<organism evidence="1 2">
    <name type="scientific">Coprinellus micaceus</name>
    <name type="common">Glistening ink-cap mushroom</name>
    <name type="synonym">Coprinus micaceus</name>
    <dbReference type="NCBI Taxonomy" id="71717"/>
    <lineage>
        <taxon>Eukaryota</taxon>
        <taxon>Fungi</taxon>
        <taxon>Dikarya</taxon>
        <taxon>Basidiomycota</taxon>
        <taxon>Agaricomycotina</taxon>
        <taxon>Agaricomycetes</taxon>
        <taxon>Agaricomycetidae</taxon>
        <taxon>Agaricales</taxon>
        <taxon>Agaricineae</taxon>
        <taxon>Psathyrellaceae</taxon>
        <taxon>Coprinellus</taxon>
    </lineage>
</organism>
<dbReference type="Proteomes" id="UP000298030">
    <property type="component" value="Unassembled WGS sequence"/>
</dbReference>
<sequence length="116" mass="13120">MSFEPCDLGSAFKFFMDWASPIASPCCIFGCRMSRDVAAPVRRKVSTILSAHNSPQRQPSYEPQMMSTPASIRIADPERTGEPSDERFTFELAPPIKSKFLYVRVPTQRFWVCPLA</sequence>
<protein>
    <submittedName>
        <fullName evidence="1">Uncharacterized protein</fullName>
    </submittedName>
</protein>